<dbReference type="STRING" id="5486.A0A367Y157"/>
<dbReference type="AlphaFoldDB" id="A0A367Y157"/>
<evidence type="ECO:0000256" key="1">
    <source>
        <dbReference type="ARBA" id="ARBA00022603"/>
    </source>
</evidence>
<gene>
    <name evidence="8" type="ORF">Cantr_07930</name>
</gene>
<dbReference type="PROSITE" id="PS51686">
    <property type="entry name" value="SAM_MT_RSMB_NOP"/>
    <property type="match status" value="1"/>
</dbReference>
<dbReference type="GO" id="GO:0008173">
    <property type="term" value="F:RNA methyltransferase activity"/>
    <property type="evidence" value="ECO:0007669"/>
    <property type="project" value="InterPro"/>
</dbReference>
<dbReference type="EMBL" id="QLNQ01000027">
    <property type="protein sequence ID" value="RCK59578.1"/>
    <property type="molecule type" value="Genomic_DNA"/>
</dbReference>
<dbReference type="Proteomes" id="UP000253472">
    <property type="component" value="Unassembled WGS sequence"/>
</dbReference>
<proteinExistence type="inferred from homology"/>
<evidence type="ECO:0000313" key="9">
    <source>
        <dbReference type="Proteomes" id="UP000253472"/>
    </source>
</evidence>
<dbReference type="GO" id="GO:0005730">
    <property type="term" value="C:nucleolus"/>
    <property type="evidence" value="ECO:0007669"/>
    <property type="project" value="TreeGrafter"/>
</dbReference>
<keyword evidence="2 5" id="KW-0808">Transferase</keyword>
<feature type="compositionally biased region" description="Acidic residues" evidence="6">
    <location>
        <begin position="478"/>
        <end position="491"/>
    </location>
</feature>
<feature type="binding site" evidence="5">
    <location>
        <position position="295"/>
    </location>
    <ligand>
        <name>S-adenosyl-L-methionine</name>
        <dbReference type="ChEBI" id="CHEBI:59789"/>
    </ligand>
</feature>
<protein>
    <recommendedName>
        <fullName evidence="7">SAM-dependent MTase RsmB/NOP-type domain-containing protein</fullName>
    </recommendedName>
</protein>
<dbReference type="PANTHER" id="PTHR22807">
    <property type="entry name" value="NOP2 YEAST -RELATED NOL1/NOP2/FMU SUN DOMAIN-CONTAINING"/>
    <property type="match status" value="1"/>
</dbReference>
<dbReference type="GO" id="GO:0003723">
    <property type="term" value="F:RNA binding"/>
    <property type="evidence" value="ECO:0007669"/>
    <property type="project" value="UniProtKB-UniRule"/>
</dbReference>
<feature type="active site" description="Nucleophile" evidence="5">
    <location>
        <position position="371"/>
    </location>
</feature>
<evidence type="ECO:0000256" key="4">
    <source>
        <dbReference type="ARBA" id="ARBA00022884"/>
    </source>
</evidence>
<evidence type="ECO:0000313" key="8">
    <source>
        <dbReference type="EMBL" id="RCK59578.1"/>
    </source>
</evidence>
<dbReference type="OrthoDB" id="435282at2759"/>
<comment type="similarity">
    <text evidence="5">Belongs to the class I-like SAM-binding methyltransferase superfamily. RsmB/NOP family.</text>
</comment>
<dbReference type="InterPro" id="IPR049560">
    <property type="entry name" value="MeTrfase_RsmB-F_NOP2_cat"/>
</dbReference>
<comment type="caution">
    <text evidence="8">The sequence shown here is derived from an EMBL/GenBank/DDBJ whole genome shotgun (WGS) entry which is preliminary data.</text>
</comment>
<feature type="binding site" evidence="5">
    <location>
        <begin position="239"/>
        <end position="245"/>
    </location>
    <ligand>
        <name>S-adenosyl-L-methionine</name>
        <dbReference type="ChEBI" id="CHEBI:59789"/>
    </ligand>
</feature>
<dbReference type="Gene3D" id="3.40.50.150">
    <property type="entry name" value="Vaccinia Virus protein VP39"/>
    <property type="match status" value="1"/>
</dbReference>
<dbReference type="Pfam" id="PF21153">
    <property type="entry name" value="NSUN5_N"/>
    <property type="match status" value="1"/>
</dbReference>
<dbReference type="SUPFAM" id="SSF53335">
    <property type="entry name" value="S-adenosyl-L-methionine-dependent methyltransferases"/>
    <property type="match status" value="1"/>
</dbReference>
<keyword evidence="3 5" id="KW-0949">S-adenosyl-L-methionine</keyword>
<feature type="binding site" evidence="5">
    <location>
        <position position="264"/>
    </location>
    <ligand>
        <name>S-adenosyl-L-methionine</name>
        <dbReference type="ChEBI" id="CHEBI:59789"/>
    </ligand>
</feature>
<dbReference type="InterPro" id="IPR048889">
    <property type="entry name" value="NSUN5_RCM1_N"/>
</dbReference>
<organism evidence="8 9">
    <name type="scientific">Candida viswanathii</name>
    <dbReference type="NCBI Taxonomy" id="5486"/>
    <lineage>
        <taxon>Eukaryota</taxon>
        <taxon>Fungi</taxon>
        <taxon>Dikarya</taxon>
        <taxon>Ascomycota</taxon>
        <taxon>Saccharomycotina</taxon>
        <taxon>Pichiomycetes</taxon>
        <taxon>Debaryomycetaceae</taxon>
        <taxon>Candida/Lodderomyces clade</taxon>
        <taxon>Candida</taxon>
    </lineage>
</organism>
<dbReference type="InterPro" id="IPR029063">
    <property type="entry name" value="SAM-dependent_MTases_sf"/>
</dbReference>
<reference evidence="8 9" key="1">
    <citation type="submission" date="2018-06" db="EMBL/GenBank/DDBJ databases">
        <title>Whole genome sequencing of Candida tropicalis (genome annotated by CSBL at Korea University).</title>
        <authorList>
            <person name="Ahn J."/>
        </authorList>
    </citation>
    <scope>NUCLEOTIDE SEQUENCE [LARGE SCALE GENOMIC DNA]</scope>
    <source>
        <strain evidence="8 9">ATCC 20962</strain>
    </source>
</reference>
<feature type="region of interest" description="Disordered" evidence="6">
    <location>
        <begin position="458"/>
        <end position="491"/>
    </location>
</feature>
<name>A0A367Y157_9ASCO</name>
<evidence type="ECO:0000256" key="3">
    <source>
        <dbReference type="ARBA" id="ARBA00022691"/>
    </source>
</evidence>
<dbReference type="Pfam" id="PF01189">
    <property type="entry name" value="Methyltr_RsmB-F"/>
    <property type="match status" value="1"/>
</dbReference>
<keyword evidence="9" id="KW-1185">Reference proteome</keyword>
<evidence type="ECO:0000256" key="5">
    <source>
        <dbReference type="PROSITE-ProRule" id="PRU01023"/>
    </source>
</evidence>
<dbReference type="PANTHER" id="PTHR22807:SF4">
    <property type="entry name" value="28S RRNA (CYTOSINE-C(5))-METHYLTRANSFERASE"/>
    <property type="match status" value="1"/>
</dbReference>
<keyword evidence="4 5" id="KW-0694">RNA-binding</keyword>
<dbReference type="GO" id="GO:0070475">
    <property type="term" value="P:rRNA base methylation"/>
    <property type="evidence" value="ECO:0007669"/>
    <property type="project" value="TreeGrafter"/>
</dbReference>
<dbReference type="InterPro" id="IPR001678">
    <property type="entry name" value="MeTrfase_RsmB-F_NOP2_dom"/>
</dbReference>
<accession>A0A367Y157</accession>
<dbReference type="InterPro" id="IPR023267">
    <property type="entry name" value="RCMT"/>
</dbReference>
<evidence type="ECO:0000256" key="6">
    <source>
        <dbReference type="SAM" id="MobiDB-lite"/>
    </source>
</evidence>
<evidence type="ECO:0000259" key="7">
    <source>
        <dbReference type="PROSITE" id="PS51686"/>
    </source>
</evidence>
<evidence type="ECO:0000256" key="2">
    <source>
        <dbReference type="ARBA" id="ARBA00022679"/>
    </source>
</evidence>
<sequence length="491" mass="55627">MKLYFEAEKFLKPNQKANGSLQSRIFNDKKLTNSPKHIFALVYSTIKYKEYIDAIIKKSKIKQELQAQKVKASDELLALLTHDLLFSSKGRIQSGKHPIKDAFLLNKTRLQAEFTKLKLKYKVKSADQLPTKETDDDETPIRWFRINTIKIDPERFYTKHPFFKQLQPVSSLEEIKEPGVIYSDDYIPNLFGVHPREKITSTEAYKLGEIIIQDRASCFPSHILNSDPNNTHTQVIDACAAPGNKTTHAAAHLPNADSVVYAFERDPKRVQILKTMCEKATGKNKKKLIQITHADFTTTKPEDFTDVTGLVVDPSCSGSGIFGRALEDSYNEQETETVNTERLAKLSGFQFAIMKHALLFPLATKVVYSTCSVHVQENERVVIDLLLDPEVKKRGWQLAPREVVIPTWERRGFEDEFVTLTRDPEECKRLAGGCVRANPKEDGGIGFFAACFVRGGDKDNREVVNGSEQTAKSKTEESENDDDGEWEGFED</sequence>
<feature type="domain" description="SAM-dependent MTase RsmB/NOP-type" evidence="7">
    <location>
        <begin position="132"/>
        <end position="455"/>
    </location>
</feature>
<dbReference type="PRINTS" id="PR02008">
    <property type="entry name" value="RCMTFAMILY"/>
</dbReference>
<feature type="binding site" evidence="5">
    <location>
        <position position="313"/>
    </location>
    <ligand>
        <name>S-adenosyl-L-methionine</name>
        <dbReference type="ChEBI" id="CHEBI:59789"/>
    </ligand>
</feature>
<dbReference type="FunFam" id="3.40.50.150:FF:000496">
    <property type="entry name" value="Chromosome 21, whole genome shotgun sequence"/>
    <property type="match status" value="1"/>
</dbReference>
<keyword evidence="1 5" id="KW-0489">Methyltransferase</keyword>